<proteinExistence type="predicted"/>
<dbReference type="RefSeq" id="WP_191754667.1">
    <property type="nucleotide sequence ID" value="NZ_JACSQM010000007.1"/>
</dbReference>
<gene>
    <name evidence="4" type="ORF">H9648_15350</name>
</gene>
<evidence type="ECO:0000259" key="3">
    <source>
        <dbReference type="PROSITE" id="PS51186"/>
    </source>
</evidence>
<comment type="caution">
    <text evidence="4">The sequence shown here is derived from an EMBL/GenBank/DDBJ whole genome shotgun (WGS) entry which is preliminary data.</text>
</comment>
<evidence type="ECO:0000256" key="2">
    <source>
        <dbReference type="ARBA" id="ARBA00023315"/>
    </source>
</evidence>
<dbReference type="Proteomes" id="UP000603641">
    <property type="component" value="Unassembled WGS sequence"/>
</dbReference>
<dbReference type="EMBL" id="JACSQM010000007">
    <property type="protein sequence ID" value="MBD7965436.1"/>
    <property type="molecule type" value="Genomic_DNA"/>
</dbReference>
<dbReference type="PANTHER" id="PTHR43072:SF23">
    <property type="entry name" value="UPF0039 PROTEIN C11D3.02C"/>
    <property type="match status" value="1"/>
</dbReference>
<dbReference type="PANTHER" id="PTHR43072">
    <property type="entry name" value="N-ACETYLTRANSFERASE"/>
    <property type="match status" value="1"/>
</dbReference>
<feature type="domain" description="N-acetyltransferase" evidence="3">
    <location>
        <begin position="5"/>
        <end position="161"/>
    </location>
</feature>
<dbReference type="SUPFAM" id="SSF55729">
    <property type="entry name" value="Acyl-CoA N-acyltransferases (Nat)"/>
    <property type="match status" value="1"/>
</dbReference>
<evidence type="ECO:0000313" key="4">
    <source>
        <dbReference type="EMBL" id="MBD7965436.1"/>
    </source>
</evidence>
<keyword evidence="5" id="KW-1185">Reference proteome</keyword>
<dbReference type="PROSITE" id="PS51186">
    <property type="entry name" value="GNAT"/>
    <property type="match status" value="1"/>
</dbReference>
<sequence length="166" mass="18747">MCSSYFIDNMHTNDWTHVRNIYLKGIATGNATFQQEAPSWNEWNNSHLSCCRFVVRSSDRVSGWAALSAVSSRCVYAGVAEVSVYVDSDYQGKGFGSSLMKILIEDSEKNGIWTLQAGIFPENQSSIALHKKWEFKEVGTREKIGEMNGVWRDVILLERRSKDVGI</sequence>
<dbReference type="Pfam" id="PF00583">
    <property type="entry name" value="Acetyltransf_1"/>
    <property type="match status" value="1"/>
</dbReference>
<evidence type="ECO:0000256" key="1">
    <source>
        <dbReference type="ARBA" id="ARBA00022679"/>
    </source>
</evidence>
<evidence type="ECO:0000313" key="5">
    <source>
        <dbReference type="Proteomes" id="UP000603641"/>
    </source>
</evidence>
<reference evidence="4 5" key="1">
    <citation type="submission" date="2020-08" db="EMBL/GenBank/DDBJ databases">
        <title>A Genomic Blueprint of the Chicken Gut Microbiome.</title>
        <authorList>
            <person name="Gilroy R."/>
            <person name="Ravi A."/>
            <person name="Getino M."/>
            <person name="Pursley I."/>
            <person name="Horton D.L."/>
            <person name="Alikhan N.-F."/>
            <person name="Baker D."/>
            <person name="Gharbi K."/>
            <person name="Hall N."/>
            <person name="Watson M."/>
            <person name="Adriaenssens E.M."/>
            <person name="Foster-Nyarko E."/>
            <person name="Jarju S."/>
            <person name="Secka A."/>
            <person name="Antonio M."/>
            <person name="Oren A."/>
            <person name="Chaudhuri R."/>
            <person name="La Ragione R.M."/>
            <person name="Hildebrand F."/>
            <person name="Pallen M.J."/>
        </authorList>
    </citation>
    <scope>NUCLEOTIDE SEQUENCE [LARGE SCALE GENOMIC DNA]</scope>
    <source>
        <strain evidence="4 5">Sa2CUA10</strain>
    </source>
</reference>
<keyword evidence="2" id="KW-0012">Acyltransferase</keyword>
<dbReference type="InterPro" id="IPR016181">
    <property type="entry name" value="Acyl_CoA_acyltransferase"/>
</dbReference>
<dbReference type="CDD" id="cd04301">
    <property type="entry name" value="NAT_SF"/>
    <property type="match status" value="1"/>
</dbReference>
<name>A0ABR8SPM9_9BACL</name>
<accession>A0ABR8SPM9</accession>
<keyword evidence="1" id="KW-0808">Transferase</keyword>
<organism evidence="4 5">
    <name type="scientific">Fictibacillus norfolkensis</name>
    <dbReference type="NCBI Taxonomy" id="2762233"/>
    <lineage>
        <taxon>Bacteria</taxon>
        <taxon>Bacillati</taxon>
        <taxon>Bacillota</taxon>
        <taxon>Bacilli</taxon>
        <taxon>Bacillales</taxon>
        <taxon>Fictibacillaceae</taxon>
        <taxon>Fictibacillus</taxon>
    </lineage>
</organism>
<protein>
    <submittedName>
        <fullName evidence="4">N-acetyltransferase</fullName>
    </submittedName>
</protein>
<dbReference type="InterPro" id="IPR000182">
    <property type="entry name" value="GNAT_dom"/>
</dbReference>
<dbReference type="Gene3D" id="3.40.630.30">
    <property type="match status" value="1"/>
</dbReference>